<dbReference type="InterPro" id="IPR047122">
    <property type="entry name" value="Trans-enoyl_RdTase-like"/>
</dbReference>
<dbReference type="SUPFAM" id="SSF50129">
    <property type="entry name" value="GroES-like"/>
    <property type="match status" value="1"/>
</dbReference>
<dbReference type="STRING" id="1196081.A0A364L565"/>
<dbReference type="Proteomes" id="UP000249363">
    <property type="component" value="Unassembled WGS sequence"/>
</dbReference>
<protein>
    <recommendedName>
        <fullName evidence="3">Enoyl reductase (ER) domain-containing protein</fullName>
    </recommendedName>
</protein>
<dbReference type="InterPro" id="IPR020843">
    <property type="entry name" value="ER"/>
</dbReference>
<dbReference type="AlphaFoldDB" id="A0A364L565"/>
<dbReference type="SUPFAM" id="SSF51735">
    <property type="entry name" value="NAD(P)-binding Rossmann-fold domains"/>
    <property type="match status" value="1"/>
</dbReference>
<name>A0A364L565_TALAM</name>
<evidence type="ECO:0000313" key="5">
    <source>
        <dbReference type="Proteomes" id="UP000249363"/>
    </source>
</evidence>
<comment type="similarity">
    <text evidence="1">Belongs to the zinc-containing alcohol dehydrogenase family.</text>
</comment>
<sequence length="350" mass="38420">MKAIVYKDPNQAVVVTDREIPKLYDHNLLVKTETIALNPTDWKHVQDAIAIDGCILGVDFAGVVEEVGPNVDKPFQKGDRVAGFVNGGNSYNINTGAFAEYVLAKEFTLFKIPDTLSFEEAATFGCGVLTVGQGLYEKNYGLELAMPNEPTKAPEYVLIYGGSTATGSLAIQFAKLSGYKVISTASPKNFAFNKSLGAEEVFDYKDPECGKKINEYTKNKLRFAWDTIANPAAAQICADALTTEPGARYGAIIVVKFPREDVKHEYTLAYTGVGEDFEKRGHKFHNNERHGEFASKFFDITRTFVAAGRIRPHPVSVRPKGLAGALEGMEVMRTGNHSAEKLVYRVSETP</sequence>
<gene>
    <name evidence="4" type="ORF">BHQ10_006863</name>
</gene>
<dbReference type="OrthoDB" id="48317at2759"/>
<feature type="domain" description="Enoyl reductase (ER)" evidence="3">
    <location>
        <begin position="8"/>
        <end position="344"/>
    </location>
</feature>
<keyword evidence="5" id="KW-1185">Reference proteome</keyword>
<evidence type="ECO:0000256" key="2">
    <source>
        <dbReference type="ARBA" id="ARBA00023002"/>
    </source>
</evidence>
<accession>A0A364L565</accession>
<evidence type="ECO:0000256" key="1">
    <source>
        <dbReference type="ARBA" id="ARBA00008072"/>
    </source>
</evidence>
<dbReference type="InterPro" id="IPR036291">
    <property type="entry name" value="NAD(P)-bd_dom_sf"/>
</dbReference>
<dbReference type="GeneID" id="63796079"/>
<comment type="caution">
    <text evidence="4">The sequence shown here is derived from an EMBL/GenBank/DDBJ whole genome shotgun (WGS) entry which is preliminary data.</text>
</comment>
<dbReference type="Pfam" id="PF08240">
    <property type="entry name" value="ADH_N"/>
    <property type="match status" value="1"/>
</dbReference>
<dbReference type="Pfam" id="PF00107">
    <property type="entry name" value="ADH_zinc_N"/>
    <property type="match status" value="1"/>
</dbReference>
<dbReference type="EMBL" id="MIKG01000013">
    <property type="protein sequence ID" value="RAO70851.1"/>
    <property type="molecule type" value="Genomic_DNA"/>
</dbReference>
<dbReference type="PANTHER" id="PTHR45348:SF2">
    <property type="entry name" value="ZINC-TYPE ALCOHOL DEHYDROGENASE-LIKE PROTEIN C2E1P3.01"/>
    <property type="match status" value="1"/>
</dbReference>
<dbReference type="Gene3D" id="3.40.50.720">
    <property type="entry name" value="NAD(P)-binding Rossmann-like Domain"/>
    <property type="match status" value="1"/>
</dbReference>
<dbReference type="Gene3D" id="3.90.180.10">
    <property type="entry name" value="Medium-chain alcohol dehydrogenases, catalytic domain"/>
    <property type="match status" value="1"/>
</dbReference>
<dbReference type="InterPro" id="IPR013149">
    <property type="entry name" value="ADH-like_C"/>
</dbReference>
<organism evidence="4 5">
    <name type="scientific">Talaromyces amestolkiae</name>
    <dbReference type="NCBI Taxonomy" id="1196081"/>
    <lineage>
        <taxon>Eukaryota</taxon>
        <taxon>Fungi</taxon>
        <taxon>Dikarya</taxon>
        <taxon>Ascomycota</taxon>
        <taxon>Pezizomycotina</taxon>
        <taxon>Eurotiomycetes</taxon>
        <taxon>Eurotiomycetidae</taxon>
        <taxon>Eurotiales</taxon>
        <taxon>Trichocomaceae</taxon>
        <taxon>Talaromyces</taxon>
        <taxon>Talaromyces sect. Talaromyces</taxon>
    </lineage>
</organism>
<dbReference type="SMART" id="SM00829">
    <property type="entry name" value="PKS_ER"/>
    <property type="match status" value="1"/>
</dbReference>
<dbReference type="CDD" id="cd08249">
    <property type="entry name" value="enoyl_reductase_like"/>
    <property type="match status" value="1"/>
</dbReference>
<evidence type="ECO:0000259" key="3">
    <source>
        <dbReference type="SMART" id="SM00829"/>
    </source>
</evidence>
<reference evidence="4 5" key="1">
    <citation type="journal article" date="2017" name="Biotechnol. Biofuels">
        <title>Differential beta-glucosidase expression as a function of carbon source availability in Talaromyces amestolkiae: a genomic and proteomic approach.</title>
        <authorList>
            <person name="de Eugenio L.I."/>
            <person name="Mendez-Liter J.A."/>
            <person name="Nieto-Dominguez M."/>
            <person name="Alonso L."/>
            <person name="Gil-Munoz J."/>
            <person name="Barriuso J."/>
            <person name="Prieto A."/>
            <person name="Martinez M.J."/>
        </authorList>
    </citation>
    <scope>NUCLEOTIDE SEQUENCE [LARGE SCALE GENOMIC DNA]</scope>
    <source>
        <strain evidence="4 5">CIB</strain>
    </source>
</reference>
<dbReference type="InterPro" id="IPR011032">
    <property type="entry name" value="GroES-like_sf"/>
</dbReference>
<proteinExistence type="inferred from homology"/>
<dbReference type="RefSeq" id="XP_040735367.1">
    <property type="nucleotide sequence ID" value="XM_040879496.1"/>
</dbReference>
<evidence type="ECO:0000313" key="4">
    <source>
        <dbReference type="EMBL" id="RAO70851.1"/>
    </source>
</evidence>
<dbReference type="GO" id="GO:0016651">
    <property type="term" value="F:oxidoreductase activity, acting on NAD(P)H"/>
    <property type="evidence" value="ECO:0007669"/>
    <property type="project" value="InterPro"/>
</dbReference>
<keyword evidence="2" id="KW-0560">Oxidoreductase</keyword>
<dbReference type="InterPro" id="IPR013154">
    <property type="entry name" value="ADH-like_N"/>
</dbReference>
<dbReference type="PANTHER" id="PTHR45348">
    <property type="entry name" value="HYPOTHETICAL OXIDOREDUCTASE (EUROFUNG)"/>
    <property type="match status" value="1"/>
</dbReference>